<keyword evidence="3 12" id="KW-0812">Transmembrane</keyword>
<evidence type="ECO:0000259" key="15">
    <source>
        <dbReference type="PROSITE" id="PS51831"/>
    </source>
</evidence>
<dbReference type="InterPro" id="IPR006675">
    <property type="entry name" value="HDIG_dom"/>
</dbReference>
<keyword evidence="7 12" id="KW-0694">RNA-binding</keyword>
<dbReference type="Gene3D" id="3.30.1370.10">
    <property type="entry name" value="K Homology domain, type 1"/>
    <property type="match status" value="1"/>
</dbReference>
<dbReference type="GO" id="GO:0016787">
    <property type="term" value="F:hydrolase activity"/>
    <property type="evidence" value="ECO:0007669"/>
    <property type="project" value="UniProtKB-KW"/>
</dbReference>
<dbReference type="EMBL" id="AVBG01000001">
    <property type="protein sequence ID" value="KGP92929.1"/>
    <property type="molecule type" value="Genomic_DNA"/>
</dbReference>
<dbReference type="PANTHER" id="PTHR12826:SF15">
    <property type="entry name" value="RIBONUCLEASE Y"/>
    <property type="match status" value="1"/>
</dbReference>
<evidence type="ECO:0000256" key="13">
    <source>
        <dbReference type="NCBIfam" id="TIGR03319"/>
    </source>
</evidence>
<keyword evidence="4 12" id="KW-0540">Nuclease</keyword>
<dbReference type="eggNOG" id="COG1418">
    <property type="taxonomic scope" value="Bacteria"/>
</dbReference>
<dbReference type="PANTHER" id="PTHR12826">
    <property type="entry name" value="RIBONUCLEASE Y"/>
    <property type="match status" value="1"/>
</dbReference>
<dbReference type="SMART" id="SM00471">
    <property type="entry name" value="HDc"/>
    <property type="match status" value="1"/>
</dbReference>
<accession>A0A0A2UYD9</accession>
<evidence type="ECO:0000256" key="1">
    <source>
        <dbReference type="ARBA" id="ARBA00004162"/>
    </source>
</evidence>
<sequence length="520" mass="58887">MDNLITIILILLFVIIAYVVGYWVRKSIAEAKISSAEDLAKQIVEEGHRNADAAKKEALLEAKEENHQLRQEAEKEIRERRTELQKQESRLMQKEENLDRKSETLDKRELTLEKKEDSLTEKQQQIEETESKVDEMRKQQQTELERISGYTTDQAKQVILERVEQEVAHESALMIKEAENRAKEEADKKAKNILSLALQRCAADHVAETTVSVVNLPNDEMKGRIIGREGRNIRTLETLTGIDLIIDDTPEAVILSGFDPVRREIARNALEKLVQDGRIHPARIEEMVEKSRREVDEFIREVGEQTTFEVGVHGLHPDLVKILGRLKYRTSYGQNVLKHSTEVAYLSGLLAAELGEDETLARRAGLLHDIGKAIDHEVEGSHVEIGVELAKKYKENDTVINAIASHHGDEEPTSVISVLVAAADALSAARPGARSETLENYIKRLEKLEEISESYDGVEKSFAIQAGREVRIMVKPEEIDDLKSVQLARDIRNRIEGELDYPGHIKVTVVRETRAVEYAK</sequence>
<dbReference type="AlphaFoldDB" id="A0A0A2UYD9"/>
<dbReference type="Pfam" id="PF00013">
    <property type="entry name" value="KH_1"/>
    <property type="match status" value="1"/>
</dbReference>
<dbReference type="GO" id="GO:0003723">
    <property type="term" value="F:RNA binding"/>
    <property type="evidence" value="ECO:0007669"/>
    <property type="project" value="UniProtKB-UniRule"/>
</dbReference>
<dbReference type="Gene3D" id="1.10.3210.10">
    <property type="entry name" value="Hypothetical protein af1432"/>
    <property type="match status" value="1"/>
</dbReference>
<dbReference type="OrthoDB" id="9803205at2"/>
<dbReference type="GO" id="GO:0005886">
    <property type="term" value="C:plasma membrane"/>
    <property type="evidence" value="ECO:0007669"/>
    <property type="project" value="UniProtKB-SubCell"/>
</dbReference>
<dbReference type="PROSITE" id="PS51831">
    <property type="entry name" value="HD"/>
    <property type="match status" value="1"/>
</dbReference>
<keyword evidence="9 12" id="KW-0472">Membrane</keyword>
<feature type="domain" description="HD" evidence="15">
    <location>
        <begin position="336"/>
        <end position="429"/>
    </location>
</feature>
<evidence type="ECO:0000256" key="10">
    <source>
        <dbReference type="ARBA" id="ARBA00061537"/>
    </source>
</evidence>
<keyword evidence="8 12" id="KW-1133">Transmembrane helix</keyword>
<dbReference type="NCBIfam" id="TIGR00277">
    <property type="entry name" value="HDIG"/>
    <property type="match status" value="1"/>
</dbReference>
<dbReference type="RefSeq" id="WP_036778863.1">
    <property type="nucleotide sequence ID" value="NZ_AVBG01000001.1"/>
</dbReference>
<evidence type="ECO:0000256" key="7">
    <source>
        <dbReference type="ARBA" id="ARBA00022884"/>
    </source>
</evidence>
<dbReference type="Pfam" id="PF12072">
    <property type="entry name" value="RNase_Y_N"/>
    <property type="match status" value="1"/>
</dbReference>
<keyword evidence="2 12" id="KW-1003">Cell membrane</keyword>
<dbReference type="SMART" id="SM00322">
    <property type="entry name" value="KH"/>
    <property type="match status" value="1"/>
</dbReference>
<dbReference type="STRING" id="1385513.N780_11320"/>
<dbReference type="FunFam" id="3.30.1370.10:FF:000006">
    <property type="entry name" value="Ribonuclease Y"/>
    <property type="match status" value="1"/>
</dbReference>
<dbReference type="CDD" id="cd22431">
    <property type="entry name" value="KH-I_RNaseY"/>
    <property type="match status" value="1"/>
</dbReference>
<evidence type="ECO:0000256" key="4">
    <source>
        <dbReference type="ARBA" id="ARBA00022722"/>
    </source>
</evidence>
<name>A0A0A2UYD9_9BACI</name>
<evidence type="ECO:0000256" key="11">
    <source>
        <dbReference type="ARBA" id="ARBA00073072"/>
    </source>
</evidence>
<protein>
    <recommendedName>
        <fullName evidence="11 12">Ribonuclease Y</fullName>
        <shortName evidence="12">RNase Y</shortName>
        <ecNumber evidence="12 13">3.1.-.-</ecNumber>
    </recommendedName>
</protein>
<dbReference type="SUPFAM" id="SSF109604">
    <property type="entry name" value="HD-domain/PDEase-like"/>
    <property type="match status" value="1"/>
</dbReference>
<organism evidence="16 17">
    <name type="scientific">Pontibacillus chungwhensis BH030062</name>
    <dbReference type="NCBI Taxonomy" id="1385513"/>
    <lineage>
        <taxon>Bacteria</taxon>
        <taxon>Bacillati</taxon>
        <taxon>Bacillota</taxon>
        <taxon>Bacilli</taxon>
        <taxon>Bacillales</taxon>
        <taxon>Bacillaceae</taxon>
        <taxon>Pontibacillus</taxon>
    </lineage>
</organism>
<gene>
    <name evidence="12" type="primary">rny</name>
    <name evidence="16" type="ORF">N780_11320</name>
</gene>
<dbReference type="SUPFAM" id="SSF54791">
    <property type="entry name" value="Eukaryotic type KH-domain (KH-domain type I)"/>
    <property type="match status" value="1"/>
</dbReference>
<dbReference type="Proteomes" id="UP000030153">
    <property type="component" value="Unassembled WGS sequence"/>
</dbReference>
<feature type="compositionally biased region" description="Basic and acidic residues" evidence="14">
    <location>
        <begin position="65"/>
        <end position="120"/>
    </location>
</feature>
<comment type="subcellular location">
    <subcellularLocation>
        <location evidence="1 12">Cell membrane</location>
        <topology evidence="1 12">Single-pass membrane protein</topology>
    </subcellularLocation>
</comment>
<evidence type="ECO:0000313" key="17">
    <source>
        <dbReference type="Proteomes" id="UP000030153"/>
    </source>
</evidence>
<dbReference type="InterPro" id="IPR036612">
    <property type="entry name" value="KH_dom_type_1_sf"/>
</dbReference>
<evidence type="ECO:0000256" key="14">
    <source>
        <dbReference type="SAM" id="MobiDB-lite"/>
    </source>
</evidence>
<comment type="function">
    <text evidence="12">Endoribonuclease that initiates mRNA decay.</text>
</comment>
<evidence type="ECO:0000313" key="16">
    <source>
        <dbReference type="EMBL" id="KGP92929.1"/>
    </source>
</evidence>
<evidence type="ECO:0000256" key="12">
    <source>
        <dbReference type="HAMAP-Rule" id="MF_00335"/>
    </source>
</evidence>
<proteinExistence type="inferred from homology"/>
<dbReference type="NCBIfam" id="TIGR03319">
    <property type="entry name" value="RNase_Y"/>
    <property type="match status" value="1"/>
</dbReference>
<keyword evidence="17" id="KW-1185">Reference proteome</keyword>
<dbReference type="GO" id="GO:0004521">
    <property type="term" value="F:RNA endonuclease activity"/>
    <property type="evidence" value="ECO:0007669"/>
    <property type="project" value="UniProtKB-UniRule"/>
</dbReference>
<dbReference type="InterPro" id="IPR017705">
    <property type="entry name" value="Ribonuclease_Y"/>
</dbReference>
<evidence type="ECO:0000256" key="2">
    <source>
        <dbReference type="ARBA" id="ARBA00022475"/>
    </source>
</evidence>
<dbReference type="InterPro" id="IPR004088">
    <property type="entry name" value="KH_dom_type_1"/>
</dbReference>
<comment type="similarity">
    <text evidence="10 12">Belongs to the RNase Y family.</text>
</comment>
<dbReference type="CDD" id="cd00077">
    <property type="entry name" value="HDc"/>
    <property type="match status" value="1"/>
</dbReference>
<feature type="transmembrane region" description="Helical" evidence="12">
    <location>
        <begin position="6"/>
        <end position="24"/>
    </location>
</feature>
<dbReference type="EC" id="3.1.-.-" evidence="12 13"/>
<evidence type="ECO:0000256" key="3">
    <source>
        <dbReference type="ARBA" id="ARBA00022692"/>
    </source>
</evidence>
<evidence type="ECO:0000256" key="9">
    <source>
        <dbReference type="ARBA" id="ARBA00023136"/>
    </source>
</evidence>
<dbReference type="InterPro" id="IPR022711">
    <property type="entry name" value="RNase_Y_N"/>
</dbReference>
<dbReference type="InterPro" id="IPR003607">
    <property type="entry name" value="HD/PDEase_dom"/>
</dbReference>
<dbReference type="InterPro" id="IPR006674">
    <property type="entry name" value="HD_domain"/>
</dbReference>
<dbReference type="GO" id="GO:0006402">
    <property type="term" value="P:mRNA catabolic process"/>
    <property type="evidence" value="ECO:0007669"/>
    <property type="project" value="UniProtKB-UniRule"/>
</dbReference>
<evidence type="ECO:0000256" key="8">
    <source>
        <dbReference type="ARBA" id="ARBA00022989"/>
    </source>
</evidence>
<reference evidence="16 17" key="1">
    <citation type="submission" date="2013-08" db="EMBL/GenBank/DDBJ databases">
        <title>Genome of Pontibacillus chungwhensis.</title>
        <authorList>
            <person name="Wang Q."/>
            <person name="Wang G."/>
        </authorList>
    </citation>
    <scope>NUCLEOTIDE SEQUENCE [LARGE SCALE GENOMIC DNA]</scope>
    <source>
        <strain evidence="16 17">BH030062</strain>
    </source>
</reference>
<dbReference type="PROSITE" id="PS50084">
    <property type="entry name" value="KH_TYPE_1"/>
    <property type="match status" value="1"/>
</dbReference>
<comment type="caution">
    <text evidence="16">The sequence shown here is derived from an EMBL/GenBank/DDBJ whole genome shotgun (WGS) entry which is preliminary data.</text>
</comment>
<dbReference type="HAMAP" id="MF_00335">
    <property type="entry name" value="RNase_Y"/>
    <property type="match status" value="1"/>
</dbReference>
<feature type="region of interest" description="Disordered" evidence="14">
    <location>
        <begin position="65"/>
        <end position="134"/>
    </location>
</feature>
<evidence type="ECO:0000256" key="6">
    <source>
        <dbReference type="ARBA" id="ARBA00022801"/>
    </source>
</evidence>
<dbReference type="Pfam" id="PF01966">
    <property type="entry name" value="HD"/>
    <property type="match status" value="1"/>
</dbReference>
<keyword evidence="5 12" id="KW-0255">Endonuclease</keyword>
<dbReference type="FunFam" id="1.10.3210.10:FF:000003">
    <property type="entry name" value="Ribonuclease Y"/>
    <property type="match status" value="1"/>
</dbReference>
<keyword evidence="6 12" id="KW-0378">Hydrolase</keyword>
<dbReference type="InterPro" id="IPR004087">
    <property type="entry name" value="KH_dom"/>
</dbReference>
<evidence type="ECO:0000256" key="5">
    <source>
        <dbReference type="ARBA" id="ARBA00022759"/>
    </source>
</evidence>